<sequence length="268" mass="28265">MPTIPAGEPHRQRQMAESFGTDAARYDRARPRYPAEMIDRIVAQSPGRALLDVGCGTGIAARQFQAAGCTVLGVEPDARMAEFARSRGLDAEVSAFEAWDPAGRTFDTVVSGQAWHWIDPVAGAAKAASVLRPGGRLALFWNAFRLPPPVADALITACRAALPDAPFDLNALGGQPVGAYSPVLAKASEGITAAGGFSTPTEWTCTWSRDYTRTEYLDQFPTSGVAARLAPEALASILERVGTAIDGLGGSFTMEYTTAVLTSSPCGD</sequence>
<name>A0A6G4XS41_9ACTN</name>
<dbReference type="InterPro" id="IPR013216">
    <property type="entry name" value="Methyltransf_11"/>
</dbReference>
<gene>
    <name evidence="5" type="ORF">G6045_30840</name>
</gene>
<evidence type="ECO:0000256" key="1">
    <source>
        <dbReference type="ARBA" id="ARBA00008361"/>
    </source>
</evidence>
<comment type="similarity">
    <text evidence="1">Belongs to the methyltransferase superfamily.</text>
</comment>
<keyword evidence="6" id="KW-1185">Reference proteome</keyword>
<dbReference type="Gene3D" id="3.40.50.150">
    <property type="entry name" value="Vaccinia Virus protein VP39"/>
    <property type="match status" value="1"/>
</dbReference>
<proteinExistence type="inferred from homology"/>
<keyword evidence="3 5" id="KW-0808">Transferase</keyword>
<dbReference type="EMBL" id="JAAKZW010000187">
    <property type="protein sequence ID" value="NGO80022.1"/>
    <property type="molecule type" value="Genomic_DNA"/>
</dbReference>
<dbReference type="InterPro" id="IPR029063">
    <property type="entry name" value="SAM-dependent_MTases_sf"/>
</dbReference>
<accession>A0A6G4XS41</accession>
<dbReference type="Proteomes" id="UP000481109">
    <property type="component" value="Unassembled WGS sequence"/>
</dbReference>
<dbReference type="GO" id="GO:0008168">
    <property type="term" value="F:methyltransferase activity"/>
    <property type="evidence" value="ECO:0007669"/>
    <property type="project" value="UniProtKB-KW"/>
</dbReference>
<dbReference type="PANTHER" id="PTHR44942:SF4">
    <property type="entry name" value="METHYLTRANSFERASE TYPE 11 DOMAIN-CONTAINING PROTEIN"/>
    <property type="match status" value="1"/>
</dbReference>
<feature type="domain" description="Methyltransferase type 11" evidence="4">
    <location>
        <begin position="51"/>
        <end position="138"/>
    </location>
</feature>
<organism evidence="5 6">
    <name type="scientific">Streptomyces mesophilus</name>
    <dbReference type="NCBI Taxonomy" id="1775132"/>
    <lineage>
        <taxon>Bacteria</taxon>
        <taxon>Bacillati</taxon>
        <taxon>Actinomycetota</taxon>
        <taxon>Actinomycetes</taxon>
        <taxon>Kitasatosporales</taxon>
        <taxon>Streptomycetaceae</taxon>
        <taxon>Streptomyces</taxon>
    </lineage>
</organism>
<dbReference type="SUPFAM" id="SSF53335">
    <property type="entry name" value="S-adenosyl-L-methionine-dependent methyltransferases"/>
    <property type="match status" value="1"/>
</dbReference>
<evidence type="ECO:0000256" key="2">
    <source>
        <dbReference type="ARBA" id="ARBA00022603"/>
    </source>
</evidence>
<keyword evidence="2 5" id="KW-0489">Methyltransferase</keyword>
<evidence type="ECO:0000259" key="4">
    <source>
        <dbReference type="Pfam" id="PF08241"/>
    </source>
</evidence>
<dbReference type="InterPro" id="IPR051052">
    <property type="entry name" value="Diverse_substrate_MTase"/>
</dbReference>
<reference evidence="5 6" key="1">
    <citation type="submission" date="2020-02" db="EMBL/GenBank/DDBJ databases">
        <title>Whole-genome analyses of novel actinobacteria.</title>
        <authorList>
            <person name="Sahin N."/>
            <person name="Tokatli A."/>
        </authorList>
    </citation>
    <scope>NUCLEOTIDE SEQUENCE [LARGE SCALE GENOMIC DNA]</scope>
    <source>
        <strain evidence="5 6">YC504</strain>
    </source>
</reference>
<dbReference type="Pfam" id="PF08241">
    <property type="entry name" value="Methyltransf_11"/>
    <property type="match status" value="1"/>
</dbReference>
<dbReference type="RefSeq" id="WP_165335454.1">
    <property type="nucleotide sequence ID" value="NZ_JAAKZW010000187.1"/>
</dbReference>
<dbReference type="AlphaFoldDB" id="A0A6G4XS41"/>
<dbReference type="GO" id="GO:0032259">
    <property type="term" value="P:methylation"/>
    <property type="evidence" value="ECO:0007669"/>
    <property type="project" value="UniProtKB-KW"/>
</dbReference>
<evidence type="ECO:0000313" key="5">
    <source>
        <dbReference type="EMBL" id="NGO80022.1"/>
    </source>
</evidence>
<dbReference type="CDD" id="cd02440">
    <property type="entry name" value="AdoMet_MTases"/>
    <property type="match status" value="1"/>
</dbReference>
<evidence type="ECO:0000256" key="3">
    <source>
        <dbReference type="ARBA" id="ARBA00022679"/>
    </source>
</evidence>
<evidence type="ECO:0000313" key="6">
    <source>
        <dbReference type="Proteomes" id="UP000481109"/>
    </source>
</evidence>
<dbReference type="PANTHER" id="PTHR44942">
    <property type="entry name" value="METHYLTRANSF_11 DOMAIN-CONTAINING PROTEIN"/>
    <property type="match status" value="1"/>
</dbReference>
<comment type="caution">
    <text evidence="5">The sequence shown here is derived from an EMBL/GenBank/DDBJ whole genome shotgun (WGS) entry which is preliminary data.</text>
</comment>
<protein>
    <submittedName>
        <fullName evidence="5">Class I SAM-dependent methyltransferase</fullName>
    </submittedName>
</protein>